<proteinExistence type="predicted"/>
<protein>
    <submittedName>
        <fullName evidence="1">Ssr2972 protein</fullName>
    </submittedName>
</protein>
<dbReference type="eggNOG" id="COG3324">
    <property type="taxonomic scope" value="Bacteria"/>
</dbReference>
<dbReference type="PIR" id="S74630">
    <property type="entry name" value="S74630"/>
</dbReference>
<evidence type="ECO:0000313" key="1">
    <source>
        <dbReference type="EMBL" id="BAA16782.1"/>
    </source>
</evidence>
<evidence type="ECO:0000313" key="2">
    <source>
        <dbReference type="Proteomes" id="UP000001425"/>
    </source>
</evidence>
<organism evidence="1 2">
    <name type="scientific">Synechocystis sp. (strain ATCC 27184 / PCC 6803 / Kazusa)</name>
    <dbReference type="NCBI Taxonomy" id="1111708"/>
    <lineage>
        <taxon>Bacteria</taxon>
        <taxon>Bacillati</taxon>
        <taxon>Cyanobacteriota</taxon>
        <taxon>Cyanophyceae</taxon>
        <taxon>Synechococcales</taxon>
        <taxon>Merismopediaceae</taxon>
        <taxon>Synechocystis</taxon>
    </lineage>
</organism>
<reference evidence="1 2" key="1">
    <citation type="journal article" date="1995" name="DNA Res.">
        <title>Sequence analysis of the genome of the unicellular cyanobacterium Synechocystis sp. strain PCC6803. I. Sequence features in the 1 Mb region from map positions 64% to 92% of the genome.</title>
        <authorList>
            <person name="Kaneko T."/>
            <person name="Tanaka A."/>
            <person name="Sato S."/>
            <person name="Kotani H."/>
            <person name="Sazuka T."/>
            <person name="Miyajima N."/>
            <person name="Sugiura M."/>
            <person name="Tabata S."/>
        </authorList>
    </citation>
    <scope>NUCLEOTIDE SEQUENCE [LARGE SCALE GENOMIC DNA]</scope>
    <source>
        <strain evidence="2">ATCC 27184 / PCC 6803 / Kazusa</strain>
    </source>
</reference>
<sequence>MSGFNQQLTDQMSAFCQVASPVNEKGTKFAPNQPAHRDYTAAAMVRTLNCLAEGAK</sequence>
<accession>P72767</accession>
<name>P72767_SYNY3</name>
<dbReference type="AlphaFoldDB" id="P72767"/>
<keyword evidence="2" id="KW-1185">Reference proteome</keyword>
<dbReference type="PaxDb" id="1148-1651855"/>
<dbReference type="InParanoid" id="P72767"/>
<dbReference type="KEGG" id="syn:ssr2972"/>
<dbReference type="STRING" id="1148.gene:10497638"/>
<gene>
    <name evidence="1" type="ordered locus">ssr2972</name>
</gene>
<dbReference type="Proteomes" id="UP000001425">
    <property type="component" value="Chromosome"/>
</dbReference>
<reference evidence="1 2" key="2">
    <citation type="journal article" date="1996" name="DNA Res.">
        <title>Sequence analysis of the genome of the unicellular cyanobacterium Synechocystis sp. strain PCC6803. II. Sequence determination of the entire genome and assignment of potential protein-coding regions.</title>
        <authorList>
            <person name="Kaneko T."/>
            <person name="Sato S."/>
            <person name="Kotani H."/>
            <person name="Tanaka A."/>
            <person name="Asamizu E."/>
            <person name="Nakamura Y."/>
            <person name="Miyajima N."/>
            <person name="Hirosawa M."/>
            <person name="Sugiura M."/>
            <person name="Sasamoto S."/>
            <person name="Kimura T."/>
            <person name="Hosouchi T."/>
            <person name="Matsuno A."/>
            <person name="Muraki A."/>
            <person name="Nakazaki N."/>
            <person name="Naruo K."/>
            <person name="Okumura S."/>
            <person name="Shimpo S."/>
            <person name="Takeuchi C."/>
            <person name="Wada T."/>
            <person name="Watanabe A."/>
            <person name="Yamada M."/>
            <person name="Yasuda M."/>
            <person name="Tabata S."/>
        </authorList>
    </citation>
    <scope>NUCLEOTIDE SEQUENCE [LARGE SCALE GENOMIC DNA]</scope>
    <source>
        <strain evidence="2">ATCC 27184 / PCC 6803 / Kazusa</strain>
    </source>
</reference>
<dbReference type="EMBL" id="BA000022">
    <property type="protein sequence ID" value="BAA16782.1"/>
    <property type="molecule type" value="Genomic_DNA"/>
</dbReference>
<dbReference type="EnsemblBacteria" id="BAA16782">
    <property type="protein sequence ID" value="BAA16782"/>
    <property type="gene ID" value="BAA16782"/>
</dbReference>